<evidence type="ECO:0000313" key="2">
    <source>
        <dbReference type="EMBL" id="MDR6891736.1"/>
    </source>
</evidence>
<feature type="compositionally biased region" description="Basic residues" evidence="1">
    <location>
        <begin position="225"/>
        <end position="241"/>
    </location>
</feature>
<gene>
    <name evidence="2" type="ORF">J2S35_000676</name>
</gene>
<dbReference type="Pfam" id="PF11228">
    <property type="entry name" value="DUF3027"/>
    <property type="match status" value="1"/>
</dbReference>
<feature type="region of interest" description="Disordered" evidence="1">
    <location>
        <begin position="1"/>
        <end position="59"/>
    </location>
</feature>
<feature type="compositionally biased region" description="Low complexity" evidence="1">
    <location>
        <begin position="172"/>
        <end position="186"/>
    </location>
</feature>
<feature type="compositionally biased region" description="Low complexity" evidence="1">
    <location>
        <begin position="21"/>
        <end position="47"/>
    </location>
</feature>
<evidence type="ECO:0008006" key="4">
    <source>
        <dbReference type="Google" id="ProtNLM"/>
    </source>
</evidence>
<protein>
    <recommendedName>
        <fullName evidence="4">DUF3027 domain-containing protein</fullName>
    </recommendedName>
</protein>
<organism evidence="2 3">
    <name type="scientific">Falsarthrobacter nasiphocae</name>
    <dbReference type="NCBI Taxonomy" id="189863"/>
    <lineage>
        <taxon>Bacteria</taxon>
        <taxon>Bacillati</taxon>
        <taxon>Actinomycetota</taxon>
        <taxon>Actinomycetes</taxon>
        <taxon>Micrococcales</taxon>
        <taxon>Micrococcaceae</taxon>
        <taxon>Falsarthrobacter</taxon>
    </lineage>
</organism>
<evidence type="ECO:0000313" key="3">
    <source>
        <dbReference type="Proteomes" id="UP001247307"/>
    </source>
</evidence>
<feature type="compositionally biased region" description="Low complexity" evidence="1">
    <location>
        <begin position="155"/>
        <end position="166"/>
    </location>
</feature>
<accession>A0AAE3YH86</accession>
<dbReference type="AlphaFoldDB" id="A0AAE3YH86"/>
<dbReference type="EMBL" id="JAVDUI010000001">
    <property type="protein sequence ID" value="MDR6891736.1"/>
    <property type="molecule type" value="Genomic_DNA"/>
</dbReference>
<feature type="region of interest" description="Disordered" evidence="1">
    <location>
        <begin position="153"/>
        <end position="241"/>
    </location>
</feature>
<name>A0AAE3YH86_9MICC</name>
<reference evidence="2" key="1">
    <citation type="submission" date="2023-07" db="EMBL/GenBank/DDBJ databases">
        <title>Sequencing the genomes of 1000 actinobacteria strains.</title>
        <authorList>
            <person name="Klenk H.-P."/>
        </authorList>
    </citation>
    <scope>NUCLEOTIDE SEQUENCE</scope>
    <source>
        <strain evidence="2">DSM 13988</strain>
    </source>
</reference>
<dbReference type="InterPro" id="IPR021391">
    <property type="entry name" value="DUF3027"/>
</dbReference>
<feature type="compositionally biased region" description="Low complexity" evidence="1">
    <location>
        <begin position="1"/>
        <end position="14"/>
    </location>
</feature>
<sequence length="241" mass="25317">MDSATTSAADAESAAQDRADAAGSELAAQAGAAAEAGDAPEAGAAPKRPARKRAPKPDALVAEAVDAARSALEDAFPGEAIGDHLGAQPEEDRVMTHRFTAQKQGYRGWQWYATLARAPRAKKITVNEIGLLPGEGALLAPAWVPWADRLRPEDTQQGDADQQAGGAEPGQDEPATAVEAPAVAETGGTGVVVTEERTEVEQAPAADGDHTDEDPTAEEIEASVKVKRRRRQRRYRANPKT</sequence>
<dbReference type="Proteomes" id="UP001247307">
    <property type="component" value="Unassembled WGS sequence"/>
</dbReference>
<comment type="caution">
    <text evidence="2">The sequence shown here is derived from an EMBL/GenBank/DDBJ whole genome shotgun (WGS) entry which is preliminary data.</text>
</comment>
<feature type="compositionally biased region" description="Acidic residues" evidence="1">
    <location>
        <begin position="210"/>
        <end position="221"/>
    </location>
</feature>
<dbReference type="RefSeq" id="WP_309849842.1">
    <property type="nucleotide sequence ID" value="NZ_JAVDUI010000001.1"/>
</dbReference>
<keyword evidence="3" id="KW-1185">Reference proteome</keyword>
<evidence type="ECO:0000256" key="1">
    <source>
        <dbReference type="SAM" id="MobiDB-lite"/>
    </source>
</evidence>
<proteinExistence type="predicted"/>